<dbReference type="InterPro" id="IPR051781">
    <property type="entry name" value="Metallo-dep_Hydrolase"/>
</dbReference>
<dbReference type="Proteomes" id="UP000076244">
    <property type="component" value="Chromosome"/>
</dbReference>
<dbReference type="AlphaFoldDB" id="A0A0R2HV31"/>
<evidence type="ECO:0000259" key="1">
    <source>
        <dbReference type="Pfam" id="PF01979"/>
    </source>
</evidence>
<gene>
    <name evidence="2" type="ORF">ADU70_1677</name>
    <name evidence="3" type="ORF">ADU72_1019</name>
</gene>
<dbReference type="RefSeq" id="WP_046872166.1">
    <property type="nucleotide sequence ID" value="NZ_BAAAXI010000188.1"/>
</dbReference>
<evidence type="ECO:0000313" key="5">
    <source>
        <dbReference type="Proteomes" id="UP000076405"/>
    </source>
</evidence>
<dbReference type="InterPro" id="IPR057744">
    <property type="entry name" value="OTAase-like"/>
</dbReference>
<dbReference type="Pfam" id="PF01979">
    <property type="entry name" value="Amidohydro_1"/>
    <property type="match status" value="1"/>
</dbReference>
<dbReference type="GeneID" id="57276480"/>
<dbReference type="OrthoDB" id="9797498at2"/>
<proteinExistence type="predicted"/>
<dbReference type="Gene3D" id="2.30.40.10">
    <property type="entry name" value="Urease, subunit C, domain 1"/>
    <property type="match status" value="1"/>
</dbReference>
<dbReference type="SUPFAM" id="SSF51556">
    <property type="entry name" value="Metallo-dependent hydrolases"/>
    <property type="match status" value="1"/>
</dbReference>
<dbReference type="GO" id="GO:0016810">
    <property type="term" value="F:hydrolase activity, acting on carbon-nitrogen (but not peptide) bonds"/>
    <property type="evidence" value="ECO:0007669"/>
    <property type="project" value="InterPro"/>
</dbReference>
<dbReference type="EMBL" id="CP012275">
    <property type="protein sequence ID" value="AMV63151.1"/>
    <property type="molecule type" value="Genomic_DNA"/>
</dbReference>
<protein>
    <submittedName>
        <fullName evidence="2">Aryldialkylphosphatase related protein</fullName>
    </submittedName>
</protein>
<keyword evidence="4" id="KW-1185">Reference proteome</keyword>
<dbReference type="SUPFAM" id="SSF51338">
    <property type="entry name" value="Composite domain of metallo-dependent hydrolases"/>
    <property type="match status" value="1"/>
</dbReference>
<feature type="domain" description="Amidohydrolase-related" evidence="1">
    <location>
        <begin position="54"/>
        <end position="390"/>
    </location>
</feature>
<reference evidence="4 5" key="1">
    <citation type="journal article" date="2016" name="PLoS ONE">
        <title>The Identification of Novel Diagnostic Marker Genes for the Detection of Beer Spoiling Pediococcus damnosus Strains Using the BlAst Diagnostic Gene findEr.</title>
        <authorList>
            <person name="Behr J."/>
            <person name="Geissler A.J."/>
            <person name="Schmid J."/>
            <person name="Zehe A."/>
            <person name="Vogel R.F."/>
        </authorList>
    </citation>
    <scope>NUCLEOTIDE SEQUENCE [LARGE SCALE GENOMIC DNA]</scope>
    <source>
        <strain evidence="2 5">TMW 2.1533</strain>
        <strain evidence="3 4">TMW 2.1535</strain>
    </source>
</reference>
<evidence type="ECO:0000313" key="3">
    <source>
        <dbReference type="EMBL" id="AMV66958.1"/>
    </source>
</evidence>
<dbReference type="KEGG" id="pdm:ADU72_1019"/>
<accession>A0A0R2HV31</accession>
<dbReference type="InterPro" id="IPR006680">
    <property type="entry name" value="Amidohydro-rel"/>
</dbReference>
<sequence length="401" mass="43772">MKTTYTNANLFNGIDNKIIPNTYFTVDNETGKFTEMRTGTPTNDNPQVDLNGQYVMPGLINAHTHIMLNPVTNKMDFLTETEVAFTALQNLKDLLHSGVTYIRECGCAFNTDIKLNKIAKQTKVLGPEIVPSGRPFSIFGGHGDSPENENGSTNFSYLISSPDEMRKAVRIAFKNGAKNIKLMVTGGVMSAGDQVDDTELSIGEMKVAVAEAHSKHMIVSAHAQGHQGIQLALDAGVDSIEHGIYIDEKQATFMKEHHVYLVPTLNAPACISEYGKGKVPAYMMAKNKQVEKAFYENIGMALRKGVKLVTGTDAGTPFNSFKTGTWEELALMVHKIGATPYQALLGTTSYAADLLKISDDYGSLEAGKVADFLVLKENPLEKIEAVQQVDKAIYKKGQLVV</sequence>
<dbReference type="InterPro" id="IPR032466">
    <property type="entry name" value="Metal_Hydrolase"/>
</dbReference>
<dbReference type="InterPro" id="IPR011059">
    <property type="entry name" value="Metal-dep_hydrolase_composite"/>
</dbReference>
<dbReference type="EMBL" id="CP012288">
    <property type="protein sequence ID" value="AMV66958.1"/>
    <property type="molecule type" value="Genomic_DNA"/>
</dbReference>
<evidence type="ECO:0000313" key="2">
    <source>
        <dbReference type="EMBL" id="AMV63151.1"/>
    </source>
</evidence>
<name>A0A0R2HV31_9LACO</name>
<dbReference type="Proteomes" id="UP000076405">
    <property type="component" value="Chromosome"/>
</dbReference>
<organism evidence="2 5">
    <name type="scientific">Pediococcus damnosus</name>
    <dbReference type="NCBI Taxonomy" id="51663"/>
    <lineage>
        <taxon>Bacteria</taxon>
        <taxon>Bacillati</taxon>
        <taxon>Bacillota</taxon>
        <taxon>Bacilli</taxon>
        <taxon>Lactobacillales</taxon>
        <taxon>Lactobacillaceae</taxon>
        <taxon>Pediococcus</taxon>
    </lineage>
</organism>
<evidence type="ECO:0000313" key="4">
    <source>
        <dbReference type="Proteomes" id="UP000076244"/>
    </source>
</evidence>
<dbReference type="PANTHER" id="PTHR43135:SF3">
    <property type="entry name" value="ALPHA-D-RIBOSE 1-METHYLPHOSPHONATE 5-TRIPHOSPHATE DIPHOSPHATASE"/>
    <property type="match status" value="1"/>
</dbReference>
<dbReference type="PANTHER" id="PTHR43135">
    <property type="entry name" value="ALPHA-D-RIBOSE 1-METHYLPHOSPHONATE 5-TRIPHOSPHATE DIPHOSPHATASE"/>
    <property type="match status" value="1"/>
</dbReference>
<dbReference type="CDD" id="cd01299">
    <property type="entry name" value="Met_dep_hydrolase_A"/>
    <property type="match status" value="1"/>
</dbReference>
<dbReference type="Gene3D" id="3.20.20.140">
    <property type="entry name" value="Metal-dependent hydrolases"/>
    <property type="match status" value="1"/>
</dbReference>